<evidence type="ECO:0000313" key="2">
    <source>
        <dbReference type="EMBL" id="SVB82547.1"/>
    </source>
</evidence>
<dbReference type="AlphaFoldDB" id="A0A382H6K6"/>
<sequence>FEKPKDTEDISLPDELKPLFEKLEDTEDIPLPEKPKP</sequence>
<gene>
    <name evidence="2" type="ORF">METZ01_LOCUS235401</name>
</gene>
<name>A0A382H6K6_9ZZZZ</name>
<feature type="non-terminal residue" evidence="2">
    <location>
        <position position="1"/>
    </location>
</feature>
<protein>
    <submittedName>
        <fullName evidence="2">Uncharacterized protein</fullName>
    </submittedName>
</protein>
<feature type="region of interest" description="Disordered" evidence="1">
    <location>
        <begin position="1"/>
        <end position="37"/>
    </location>
</feature>
<reference evidence="2" key="1">
    <citation type="submission" date="2018-05" db="EMBL/GenBank/DDBJ databases">
        <authorList>
            <person name="Lanie J.A."/>
            <person name="Ng W.-L."/>
            <person name="Kazmierczak K.M."/>
            <person name="Andrzejewski T.M."/>
            <person name="Davidsen T.M."/>
            <person name="Wayne K.J."/>
            <person name="Tettelin H."/>
            <person name="Glass J.I."/>
            <person name="Rusch D."/>
            <person name="Podicherti R."/>
            <person name="Tsui H.-C.T."/>
            <person name="Winkler M.E."/>
        </authorList>
    </citation>
    <scope>NUCLEOTIDE SEQUENCE</scope>
</reference>
<dbReference type="EMBL" id="UINC01059294">
    <property type="protein sequence ID" value="SVB82547.1"/>
    <property type="molecule type" value="Genomic_DNA"/>
</dbReference>
<organism evidence="2">
    <name type="scientific">marine metagenome</name>
    <dbReference type="NCBI Taxonomy" id="408172"/>
    <lineage>
        <taxon>unclassified sequences</taxon>
        <taxon>metagenomes</taxon>
        <taxon>ecological metagenomes</taxon>
    </lineage>
</organism>
<proteinExistence type="predicted"/>
<evidence type="ECO:0000256" key="1">
    <source>
        <dbReference type="SAM" id="MobiDB-lite"/>
    </source>
</evidence>
<feature type="compositionally biased region" description="Basic and acidic residues" evidence="1">
    <location>
        <begin position="1"/>
        <end position="23"/>
    </location>
</feature>
<accession>A0A382H6K6</accession>